<keyword evidence="1" id="KW-0732">Signal</keyword>
<dbReference type="AlphaFoldDB" id="A0A8H7C1N2"/>
<protein>
    <recommendedName>
        <fullName evidence="4">Intradiol ring-cleavage dioxygenases domain-containing protein</fullName>
    </recommendedName>
</protein>
<gene>
    <name evidence="2" type="ORF">Agabi119p4_10081</name>
</gene>
<feature type="chain" id="PRO_5034882675" description="Intradiol ring-cleavage dioxygenases domain-containing protein" evidence="1">
    <location>
        <begin position="19"/>
        <end position="280"/>
    </location>
</feature>
<dbReference type="InterPro" id="IPR015889">
    <property type="entry name" value="Intradiol_dOase_core"/>
</dbReference>
<sequence length="280" mass="30823">MKSWIKLIFSALPWGLWTHEPQTFESWKGVLETRTSALSSLPRILLFPKDKASVLAPRDCSPQIAAINFARREAHSHSNRAFDMDIGTLTCVAAPETPLEDYVRPPIRQDVREGQTGIQMRLDVTVIDVTTCESMPNVMVEVWSSNAVGSYGSSFLRGAFTSARDGVAQFQTVFPGYTSTGANHVNLMVHASDSMSGSTVSHVGQVFFTDRWTDVVSMTSPYNQNNNTRVCNSQDPNYAAATAGGYNAHVDIQSIHDDWPEGVVGYITIGVNPENRNIPH</sequence>
<dbReference type="GO" id="GO:0016702">
    <property type="term" value="F:oxidoreductase activity, acting on single donors with incorporation of molecular oxygen, incorporation of two atoms of oxygen"/>
    <property type="evidence" value="ECO:0007669"/>
    <property type="project" value="InterPro"/>
</dbReference>
<evidence type="ECO:0000313" key="3">
    <source>
        <dbReference type="Proteomes" id="UP000629468"/>
    </source>
</evidence>
<dbReference type="Gene3D" id="2.60.130.10">
    <property type="entry name" value="Aromatic compound dioxygenase"/>
    <property type="match status" value="1"/>
</dbReference>
<dbReference type="GO" id="GO:0005506">
    <property type="term" value="F:iron ion binding"/>
    <property type="evidence" value="ECO:0007669"/>
    <property type="project" value="InterPro"/>
</dbReference>
<evidence type="ECO:0000313" key="2">
    <source>
        <dbReference type="EMBL" id="KAF7760672.1"/>
    </source>
</evidence>
<organism evidence="2 3">
    <name type="scientific">Agaricus bisporus var. burnettii</name>
    <dbReference type="NCBI Taxonomy" id="192524"/>
    <lineage>
        <taxon>Eukaryota</taxon>
        <taxon>Fungi</taxon>
        <taxon>Dikarya</taxon>
        <taxon>Basidiomycota</taxon>
        <taxon>Agaricomycotina</taxon>
        <taxon>Agaricomycetes</taxon>
        <taxon>Agaricomycetidae</taxon>
        <taxon>Agaricales</taxon>
        <taxon>Agaricineae</taxon>
        <taxon>Agaricaceae</taxon>
        <taxon>Agaricus</taxon>
    </lineage>
</organism>
<proteinExistence type="predicted"/>
<dbReference type="Proteomes" id="UP000629468">
    <property type="component" value="Unassembled WGS sequence"/>
</dbReference>
<dbReference type="PANTHER" id="PTHR34315">
    <property type="match status" value="1"/>
</dbReference>
<dbReference type="EMBL" id="JABXXO010000014">
    <property type="protein sequence ID" value="KAF7760672.1"/>
    <property type="molecule type" value="Genomic_DNA"/>
</dbReference>
<evidence type="ECO:0008006" key="4">
    <source>
        <dbReference type="Google" id="ProtNLM"/>
    </source>
</evidence>
<comment type="caution">
    <text evidence="2">The sequence shown here is derived from an EMBL/GenBank/DDBJ whole genome shotgun (WGS) entry which is preliminary data.</text>
</comment>
<dbReference type="PANTHER" id="PTHR34315:SF1">
    <property type="entry name" value="INTRADIOL RING-CLEAVAGE DIOXYGENASES DOMAIN-CONTAINING PROTEIN-RELATED"/>
    <property type="match status" value="1"/>
</dbReference>
<reference evidence="2 3" key="1">
    <citation type="journal article" name="Sci. Rep.">
        <title>Telomere-to-telomere assembled and centromere annotated genomes of the two main subspecies of the button mushroom Agaricus bisporus reveal especially polymorphic chromosome ends.</title>
        <authorList>
            <person name="Sonnenberg A.S.M."/>
            <person name="Sedaghat-Telgerd N."/>
            <person name="Lavrijssen B."/>
            <person name="Ohm R.A."/>
            <person name="Hendrickx P.M."/>
            <person name="Scholtmeijer K."/>
            <person name="Baars J.J.P."/>
            <person name="van Peer A."/>
        </authorList>
    </citation>
    <scope>NUCLEOTIDE SEQUENCE [LARGE SCALE GENOMIC DNA]</scope>
    <source>
        <strain evidence="2 3">H119_p4</strain>
    </source>
</reference>
<feature type="signal peptide" evidence="1">
    <location>
        <begin position="1"/>
        <end position="18"/>
    </location>
</feature>
<name>A0A8H7C1N2_AGABI</name>
<evidence type="ECO:0000256" key="1">
    <source>
        <dbReference type="SAM" id="SignalP"/>
    </source>
</evidence>
<accession>A0A8H7C1N2</accession>
<dbReference type="SUPFAM" id="SSF49482">
    <property type="entry name" value="Aromatic compound dioxygenase"/>
    <property type="match status" value="1"/>
</dbReference>